<feature type="compositionally biased region" description="Gly residues" evidence="3">
    <location>
        <begin position="241"/>
        <end position="257"/>
    </location>
</feature>
<evidence type="ECO:0000259" key="4">
    <source>
        <dbReference type="PROSITE" id="PS50102"/>
    </source>
</evidence>
<organism evidence="5 6">
    <name type="scientific">Solanum verrucosum</name>
    <dbReference type="NCBI Taxonomy" id="315347"/>
    <lineage>
        <taxon>Eukaryota</taxon>
        <taxon>Viridiplantae</taxon>
        <taxon>Streptophyta</taxon>
        <taxon>Embryophyta</taxon>
        <taxon>Tracheophyta</taxon>
        <taxon>Spermatophyta</taxon>
        <taxon>Magnoliopsida</taxon>
        <taxon>eudicotyledons</taxon>
        <taxon>Gunneridae</taxon>
        <taxon>Pentapetalae</taxon>
        <taxon>asterids</taxon>
        <taxon>lamiids</taxon>
        <taxon>Solanales</taxon>
        <taxon>Solanaceae</taxon>
        <taxon>Solanoideae</taxon>
        <taxon>Solaneae</taxon>
        <taxon>Solanum</taxon>
    </lineage>
</organism>
<gene>
    <name evidence="5" type="ORF">MTR67_042555</name>
</gene>
<proteinExistence type="predicted"/>
<dbReference type="PANTHER" id="PTHR48025">
    <property type="entry name" value="OS02G0815200 PROTEIN"/>
    <property type="match status" value="1"/>
</dbReference>
<dbReference type="PANTHER" id="PTHR48025:SF1">
    <property type="entry name" value="RRM DOMAIN-CONTAINING PROTEIN"/>
    <property type="match status" value="1"/>
</dbReference>
<reference evidence="5" key="1">
    <citation type="submission" date="2023-08" db="EMBL/GenBank/DDBJ databases">
        <title>A de novo genome assembly of Solanum verrucosum Schlechtendal, a Mexican diploid species geographically isolated from the other diploid A-genome species in potato relatives.</title>
        <authorList>
            <person name="Hosaka K."/>
        </authorList>
    </citation>
    <scope>NUCLEOTIDE SEQUENCE</scope>
    <source>
        <tissue evidence="5">Young leaves</tissue>
    </source>
</reference>
<protein>
    <recommendedName>
        <fullName evidence="4">RRM domain-containing protein</fullName>
    </recommendedName>
</protein>
<evidence type="ECO:0000256" key="1">
    <source>
        <dbReference type="ARBA" id="ARBA00022884"/>
    </source>
</evidence>
<dbReference type="InterPro" id="IPR012677">
    <property type="entry name" value="Nucleotide-bd_a/b_plait_sf"/>
</dbReference>
<dbReference type="PROSITE" id="PS50102">
    <property type="entry name" value="RRM"/>
    <property type="match status" value="1"/>
</dbReference>
<evidence type="ECO:0000256" key="3">
    <source>
        <dbReference type="SAM" id="MobiDB-lite"/>
    </source>
</evidence>
<keyword evidence="1 2" id="KW-0694">RNA-binding</keyword>
<dbReference type="InterPro" id="IPR035979">
    <property type="entry name" value="RBD_domain_sf"/>
</dbReference>
<dbReference type="InterPro" id="IPR050502">
    <property type="entry name" value="Euk_RNA-bind_prot"/>
</dbReference>
<dbReference type="SMART" id="SM00360">
    <property type="entry name" value="RRM"/>
    <property type="match status" value="1"/>
</dbReference>
<name>A0AAF0UNN9_SOLVR</name>
<dbReference type="GO" id="GO:0003729">
    <property type="term" value="F:mRNA binding"/>
    <property type="evidence" value="ECO:0007669"/>
    <property type="project" value="TreeGrafter"/>
</dbReference>
<keyword evidence="6" id="KW-1185">Reference proteome</keyword>
<dbReference type="InterPro" id="IPR000504">
    <property type="entry name" value="RRM_dom"/>
</dbReference>
<feature type="region of interest" description="Disordered" evidence="3">
    <location>
        <begin position="222"/>
        <end position="268"/>
    </location>
</feature>
<evidence type="ECO:0000256" key="2">
    <source>
        <dbReference type="PROSITE-ProRule" id="PRU00176"/>
    </source>
</evidence>
<accession>A0AAF0UNN9</accession>
<dbReference type="Proteomes" id="UP001234989">
    <property type="component" value="Chromosome 10"/>
</dbReference>
<dbReference type="GO" id="GO:0005634">
    <property type="term" value="C:nucleus"/>
    <property type="evidence" value="ECO:0007669"/>
    <property type="project" value="TreeGrafter"/>
</dbReference>
<dbReference type="EMBL" id="CP133621">
    <property type="protein sequence ID" value="WMV49170.1"/>
    <property type="molecule type" value="Genomic_DNA"/>
</dbReference>
<sequence length="268" mass="28882">MQSAGGAFGLSVHWPKMLPILWGCAFGGGLHCLHSVAKNIGAKLRALLMPFLLLAFCTPVLVKALYVKNIPENTPTEQLKELFQRHGEVTRVVMPPAKVGGKRDFGFVHYAERSSALKAVKDTETYEVNGQMLEVVLAKPQTEKKFDAASPHNAVPHHNYIPHPGYGAFPMNPYAPLTAGYGAAAAAAFQQQPMIYGRGPMPTGMQMVPMVLPDGQIGYVLQQPGVQAPPVRPRRNDRNNGAGGPQGRGGGSSGGGDDSNRGRRYRPY</sequence>
<feature type="domain" description="RRM" evidence="4">
    <location>
        <begin position="63"/>
        <end position="140"/>
    </location>
</feature>
<evidence type="ECO:0000313" key="5">
    <source>
        <dbReference type="EMBL" id="WMV49170.1"/>
    </source>
</evidence>
<dbReference type="SUPFAM" id="SSF54928">
    <property type="entry name" value="RNA-binding domain, RBD"/>
    <property type="match status" value="1"/>
</dbReference>
<dbReference type="Pfam" id="PF00076">
    <property type="entry name" value="RRM_1"/>
    <property type="match status" value="1"/>
</dbReference>
<dbReference type="Gene3D" id="3.30.70.330">
    <property type="match status" value="1"/>
</dbReference>
<dbReference type="AlphaFoldDB" id="A0AAF0UNN9"/>
<evidence type="ECO:0000313" key="6">
    <source>
        <dbReference type="Proteomes" id="UP001234989"/>
    </source>
</evidence>